<dbReference type="InterPro" id="IPR012651">
    <property type="entry name" value="Thia_Transptr_ThiT"/>
</dbReference>
<dbReference type="Pfam" id="PF09515">
    <property type="entry name" value="Thia_YuaJ"/>
    <property type="match status" value="1"/>
</dbReference>
<keyword evidence="1" id="KW-1133">Transmembrane helix</keyword>
<name>A0ABV1EEG0_9FIRM</name>
<dbReference type="Proteomes" id="UP001464378">
    <property type="component" value="Unassembled WGS sequence"/>
</dbReference>
<sequence length="196" mass="21659">MPVATPTQKSKSSKRRLYTRMLCEGAIMVALALVLNQLKIFPLPNGGSITLEMLPIFFYAVRWGVSPGLLAGFAFGLLQMFIDGAVAWGWQSLLLDYLVAFTPLGLAGLFKGKNWGIFAGTVLGSVVRFIVHFISGITIYAIVAPTELFNMTFTSPWMYSLAYNGSYMAIDMALCLVVFALLYKPLKKYFLGADIW</sequence>
<comment type="caution">
    <text evidence="2">The sequence shown here is derived from an EMBL/GenBank/DDBJ whole genome shotgun (WGS) entry which is preliminary data.</text>
</comment>
<evidence type="ECO:0000313" key="3">
    <source>
        <dbReference type="Proteomes" id="UP001464378"/>
    </source>
</evidence>
<evidence type="ECO:0000256" key="1">
    <source>
        <dbReference type="SAM" id="Phobius"/>
    </source>
</evidence>
<evidence type="ECO:0000313" key="2">
    <source>
        <dbReference type="EMBL" id="MEQ2444403.1"/>
    </source>
</evidence>
<reference evidence="2 3" key="1">
    <citation type="submission" date="2024-03" db="EMBL/GenBank/DDBJ databases">
        <title>Human intestinal bacterial collection.</title>
        <authorList>
            <person name="Pauvert C."/>
            <person name="Hitch T.C.A."/>
            <person name="Clavel T."/>
        </authorList>
    </citation>
    <scope>NUCLEOTIDE SEQUENCE [LARGE SCALE GENOMIC DNA]</scope>
    <source>
        <strain evidence="2 3">CLA-AP-H29</strain>
    </source>
</reference>
<dbReference type="NCBIfam" id="TIGR02357">
    <property type="entry name" value="ECF_ThiT_YuaJ"/>
    <property type="match status" value="1"/>
</dbReference>
<keyword evidence="1" id="KW-0812">Transmembrane</keyword>
<feature type="transmembrane region" description="Helical" evidence="1">
    <location>
        <begin position="56"/>
        <end position="82"/>
    </location>
</feature>
<dbReference type="RefSeq" id="WP_349232257.1">
    <property type="nucleotide sequence ID" value="NZ_JBBMFK010000024.1"/>
</dbReference>
<feature type="transmembrane region" description="Helical" evidence="1">
    <location>
        <begin position="117"/>
        <end position="143"/>
    </location>
</feature>
<gene>
    <name evidence="2" type="primary">thiT</name>
    <name evidence="2" type="ORF">WMO64_13130</name>
</gene>
<accession>A0ABV1EEG0</accession>
<feature type="transmembrane region" description="Helical" evidence="1">
    <location>
        <begin position="163"/>
        <end position="183"/>
    </location>
</feature>
<protein>
    <submittedName>
        <fullName evidence="2">Energy-coupled thiamine transporter ThiT</fullName>
    </submittedName>
</protein>
<proteinExistence type="predicted"/>
<keyword evidence="1" id="KW-0472">Membrane</keyword>
<feature type="transmembrane region" description="Helical" evidence="1">
    <location>
        <begin position="88"/>
        <end position="110"/>
    </location>
</feature>
<dbReference type="Gene3D" id="1.10.1760.20">
    <property type="match status" value="1"/>
</dbReference>
<keyword evidence="3" id="KW-1185">Reference proteome</keyword>
<organism evidence="2 3">
    <name type="scientific">Pseudoflavonifractor intestinihominis</name>
    <dbReference type="NCBI Taxonomy" id="3133171"/>
    <lineage>
        <taxon>Bacteria</taxon>
        <taxon>Bacillati</taxon>
        <taxon>Bacillota</taxon>
        <taxon>Clostridia</taxon>
        <taxon>Eubacteriales</taxon>
        <taxon>Oscillospiraceae</taxon>
        <taxon>Pseudoflavonifractor</taxon>
    </lineage>
</organism>
<feature type="transmembrane region" description="Helical" evidence="1">
    <location>
        <begin position="17"/>
        <end position="35"/>
    </location>
</feature>
<dbReference type="EMBL" id="JBBMFK010000024">
    <property type="protein sequence ID" value="MEQ2444403.1"/>
    <property type="molecule type" value="Genomic_DNA"/>
</dbReference>